<feature type="region of interest" description="Disordered" evidence="13">
    <location>
        <begin position="1"/>
        <end position="54"/>
    </location>
</feature>
<evidence type="ECO:0000256" key="6">
    <source>
        <dbReference type="ARBA" id="ARBA00022598"/>
    </source>
</evidence>
<evidence type="ECO:0000256" key="12">
    <source>
        <dbReference type="RuleBase" id="RU363036"/>
    </source>
</evidence>
<dbReference type="SUPFAM" id="SSF52374">
    <property type="entry name" value="Nucleotidylyl transferase"/>
    <property type="match status" value="1"/>
</dbReference>
<dbReference type="FunFam" id="3.40.50.620:FF:000033">
    <property type="entry name" value="tryptophan--tRNA ligase, cytoplasmic"/>
    <property type="match status" value="1"/>
</dbReference>
<dbReference type="InterPro" id="IPR002306">
    <property type="entry name" value="Trp-tRNA-ligase"/>
</dbReference>
<reference evidence="14" key="1">
    <citation type="submission" date="2022-08" db="EMBL/GenBank/DDBJ databases">
        <authorList>
            <consortium name="DOE Joint Genome Institute"/>
            <person name="Min B."/>
            <person name="Riley R."/>
            <person name="Sierra-Patev S."/>
            <person name="Naranjo-Ortiz M."/>
            <person name="Looney B."/>
            <person name="Konkel Z."/>
            <person name="Slot J.C."/>
            <person name="Sakamoto Y."/>
            <person name="Steenwyk J.L."/>
            <person name="Rokas A."/>
            <person name="Carro J."/>
            <person name="Camarero S."/>
            <person name="Ferreira P."/>
            <person name="Molpeceres G."/>
            <person name="Ruiz-Duenas F.J."/>
            <person name="Serrano A."/>
            <person name="Henrissat B."/>
            <person name="Drula E."/>
            <person name="Hughes K.W."/>
            <person name="Mata J.L."/>
            <person name="Ishikawa N.K."/>
            <person name="Vargas-Isla R."/>
            <person name="Ushijima S."/>
            <person name="Smith C.A."/>
            <person name="Ahrendt S."/>
            <person name="Andreopoulos W."/>
            <person name="He G."/>
            <person name="Labutti K."/>
            <person name="Lipzen A."/>
            <person name="Ng V."/>
            <person name="Sandor L."/>
            <person name="Barry K."/>
            <person name="Martinez A.T."/>
            <person name="Xiao Y."/>
            <person name="Gibbons J.G."/>
            <person name="Terashima K."/>
            <person name="Hibbett D.S."/>
            <person name="Grigoriev I.V."/>
        </authorList>
    </citation>
    <scope>NUCLEOTIDE SEQUENCE</scope>
    <source>
        <strain evidence="14">TFB9207</strain>
    </source>
</reference>
<comment type="caution">
    <text evidence="14">The sequence shown here is derived from an EMBL/GenBank/DDBJ whole genome shotgun (WGS) entry which is preliminary data.</text>
</comment>
<dbReference type="InterPro" id="IPR002305">
    <property type="entry name" value="aa-tRNA-synth_Ic"/>
</dbReference>
<evidence type="ECO:0000313" key="15">
    <source>
        <dbReference type="Proteomes" id="UP001163846"/>
    </source>
</evidence>
<evidence type="ECO:0000256" key="9">
    <source>
        <dbReference type="ARBA" id="ARBA00022917"/>
    </source>
</evidence>
<dbReference type="Proteomes" id="UP001163846">
    <property type="component" value="Unassembled WGS sequence"/>
</dbReference>
<dbReference type="GO" id="GO:0005524">
    <property type="term" value="F:ATP binding"/>
    <property type="evidence" value="ECO:0007669"/>
    <property type="project" value="UniProtKB-KW"/>
</dbReference>
<dbReference type="Gene3D" id="3.40.50.620">
    <property type="entry name" value="HUPs"/>
    <property type="match status" value="1"/>
</dbReference>
<feature type="compositionally biased region" description="Low complexity" evidence="13">
    <location>
        <begin position="20"/>
        <end position="32"/>
    </location>
</feature>
<dbReference type="InterPro" id="IPR014729">
    <property type="entry name" value="Rossmann-like_a/b/a_fold"/>
</dbReference>
<organism evidence="14 15">
    <name type="scientific">Lentinula raphanica</name>
    <dbReference type="NCBI Taxonomy" id="153919"/>
    <lineage>
        <taxon>Eukaryota</taxon>
        <taxon>Fungi</taxon>
        <taxon>Dikarya</taxon>
        <taxon>Basidiomycota</taxon>
        <taxon>Agaricomycotina</taxon>
        <taxon>Agaricomycetes</taxon>
        <taxon>Agaricomycetidae</taxon>
        <taxon>Agaricales</taxon>
        <taxon>Marasmiineae</taxon>
        <taxon>Omphalotaceae</taxon>
        <taxon>Lentinula</taxon>
    </lineage>
</organism>
<evidence type="ECO:0000256" key="7">
    <source>
        <dbReference type="ARBA" id="ARBA00022741"/>
    </source>
</evidence>
<dbReference type="EC" id="6.1.1.2" evidence="3"/>
<dbReference type="FunFam" id="1.10.240.10:FF:000003">
    <property type="entry name" value="Tryptophan--tRNA ligase, cytoplasmic"/>
    <property type="match status" value="1"/>
</dbReference>
<evidence type="ECO:0000256" key="2">
    <source>
        <dbReference type="ARBA" id="ARBA00005594"/>
    </source>
</evidence>
<keyword evidence="5" id="KW-0963">Cytoplasm</keyword>
<evidence type="ECO:0000256" key="5">
    <source>
        <dbReference type="ARBA" id="ARBA00022490"/>
    </source>
</evidence>
<keyword evidence="10 12" id="KW-0030">Aminoacyl-tRNA synthetase</keyword>
<gene>
    <name evidence="14" type="ORF">F5878DRAFT_603760</name>
</gene>
<evidence type="ECO:0000313" key="14">
    <source>
        <dbReference type="EMBL" id="KAJ3843784.1"/>
    </source>
</evidence>
<dbReference type="GO" id="GO:0006436">
    <property type="term" value="P:tryptophanyl-tRNA aminoacylation"/>
    <property type="evidence" value="ECO:0007669"/>
    <property type="project" value="InterPro"/>
</dbReference>
<keyword evidence="7 12" id="KW-0547">Nucleotide-binding</keyword>
<accession>A0AA38PJ07</accession>
<evidence type="ECO:0000256" key="3">
    <source>
        <dbReference type="ARBA" id="ARBA00013161"/>
    </source>
</evidence>
<dbReference type="AlphaFoldDB" id="A0AA38PJ07"/>
<dbReference type="PROSITE" id="PS00178">
    <property type="entry name" value="AA_TRNA_LIGASE_I"/>
    <property type="match status" value="1"/>
</dbReference>
<proteinExistence type="inferred from homology"/>
<dbReference type="Gene3D" id="1.10.240.10">
    <property type="entry name" value="Tyrosyl-Transfer RNA Synthetase"/>
    <property type="match status" value="1"/>
</dbReference>
<dbReference type="PANTHER" id="PTHR10055:SF1">
    <property type="entry name" value="TRYPTOPHAN--TRNA LIGASE, CYTOPLASMIC"/>
    <property type="match status" value="1"/>
</dbReference>
<dbReference type="NCBIfam" id="TIGR00233">
    <property type="entry name" value="trpS"/>
    <property type="match status" value="1"/>
</dbReference>
<sequence length="456" mass="51322">MSSDTTTTSPIPNPVTTPAGSSTDSTTNGTSSIVPTDSPNAPVVKPAPVDSASHDQVVTPWDVQGSVTNDGKQQAIDYDKLIVQFGTRRIDEALLQRFEKLTGRKPHVLLRRGMFFSHREFDKILDRYEQGKPFFLYTGRGPSSDSMHLGHMIPFVFTKWLQDVFDVPLVIQLTDDEKFLFKHELKVEQTKAFGRMNARDIIAVGFNLEKTFIFSNYDYVSGPFYENVSKISRQITYSQAKATFGFTDSDNIGKIHFAAIQAAPSFSNSFPQIFGTVSNIPCFIPCAIDQDPYFRLTRDVAQKLKYPKPSLIHSKFFPALQGPQTKMSASDPNSSIYMTDKAAQIKNKINKHGFSGGQETEEEHRRLGGDTEVDVAYQYLTFFLEDDEELAKMGEDYRAGRLLTGQLKAKCIQLLQQFVSEFQERRAKVTDEQINMFMDKTRKIVPTTNKTLGSTA</sequence>
<evidence type="ECO:0000256" key="4">
    <source>
        <dbReference type="ARBA" id="ARBA00013782"/>
    </source>
</evidence>
<evidence type="ECO:0000256" key="11">
    <source>
        <dbReference type="ARBA" id="ARBA00030268"/>
    </source>
</evidence>
<dbReference type="PANTHER" id="PTHR10055">
    <property type="entry name" value="TRYPTOPHANYL-TRNA SYNTHETASE"/>
    <property type="match status" value="1"/>
</dbReference>
<protein>
    <recommendedName>
        <fullName evidence="4">Tryptophan--tRNA ligase, cytoplasmic</fullName>
        <ecNumber evidence="3">6.1.1.2</ecNumber>
    </recommendedName>
    <alternativeName>
        <fullName evidence="11">Tryptophanyl-tRNA synthetase</fullName>
    </alternativeName>
</protein>
<keyword evidence="9 12" id="KW-0648">Protein biosynthesis</keyword>
<dbReference type="Pfam" id="PF00579">
    <property type="entry name" value="tRNA-synt_1b"/>
    <property type="match status" value="1"/>
</dbReference>
<evidence type="ECO:0000256" key="1">
    <source>
        <dbReference type="ARBA" id="ARBA00004496"/>
    </source>
</evidence>
<dbReference type="PRINTS" id="PR01039">
    <property type="entry name" value="TRNASYNTHTRP"/>
</dbReference>
<feature type="compositionally biased region" description="Polar residues" evidence="13">
    <location>
        <begin position="1"/>
        <end position="19"/>
    </location>
</feature>
<dbReference type="GO" id="GO:0005737">
    <property type="term" value="C:cytoplasm"/>
    <property type="evidence" value="ECO:0007669"/>
    <property type="project" value="UniProtKB-SubCell"/>
</dbReference>
<dbReference type="EMBL" id="MU805967">
    <property type="protein sequence ID" value="KAJ3843784.1"/>
    <property type="molecule type" value="Genomic_DNA"/>
</dbReference>
<dbReference type="CDD" id="cd00806">
    <property type="entry name" value="TrpRS_core"/>
    <property type="match status" value="1"/>
</dbReference>
<keyword evidence="6 12" id="KW-0436">Ligase</keyword>
<keyword evidence="15" id="KW-1185">Reference proteome</keyword>
<name>A0AA38PJ07_9AGAR</name>
<keyword evidence="8 12" id="KW-0067">ATP-binding</keyword>
<evidence type="ECO:0000256" key="8">
    <source>
        <dbReference type="ARBA" id="ARBA00022840"/>
    </source>
</evidence>
<evidence type="ECO:0000256" key="13">
    <source>
        <dbReference type="SAM" id="MobiDB-lite"/>
    </source>
</evidence>
<comment type="subcellular location">
    <subcellularLocation>
        <location evidence="1">Cytoplasm</location>
    </subcellularLocation>
</comment>
<dbReference type="InterPro" id="IPR001412">
    <property type="entry name" value="aa-tRNA-synth_I_CS"/>
</dbReference>
<dbReference type="GO" id="GO:0004830">
    <property type="term" value="F:tryptophan-tRNA ligase activity"/>
    <property type="evidence" value="ECO:0007669"/>
    <property type="project" value="UniProtKB-EC"/>
</dbReference>
<evidence type="ECO:0000256" key="10">
    <source>
        <dbReference type="ARBA" id="ARBA00023146"/>
    </source>
</evidence>
<comment type="similarity">
    <text evidence="2 12">Belongs to the class-I aminoacyl-tRNA synthetase family.</text>
</comment>